<organism evidence="2 3">
    <name type="scientific">Streptomyces sanglieri</name>
    <dbReference type="NCBI Taxonomy" id="193460"/>
    <lineage>
        <taxon>Bacteria</taxon>
        <taxon>Bacillati</taxon>
        <taxon>Actinomycetota</taxon>
        <taxon>Actinomycetes</taxon>
        <taxon>Kitasatosporales</taxon>
        <taxon>Streptomycetaceae</taxon>
        <taxon>Streptomyces</taxon>
    </lineage>
</organism>
<feature type="compositionally biased region" description="Basic and acidic residues" evidence="1">
    <location>
        <begin position="1"/>
        <end position="10"/>
    </location>
</feature>
<name>A0ABW2WK19_9ACTN</name>
<protein>
    <submittedName>
        <fullName evidence="2">Uncharacterized protein</fullName>
    </submittedName>
</protein>
<dbReference type="Proteomes" id="UP001596915">
    <property type="component" value="Unassembled WGS sequence"/>
</dbReference>
<gene>
    <name evidence="2" type="ORF">ACFQ2K_02710</name>
</gene>
<sequence length="55" mass="5578">MVCRAVRDIRAAPPPPPDEPPADSALVAPCQAVDGLAVGTYAISGLMLEVAPLPP</sequence>
<evidence type="ECO:0000313" key="2">
    <source>
        <dbReference type="EMBL" id="MFD0621866.1"/>
    </source>
</evidence>
<proteinExistence type="predicted"/>
<keyword evidence="3" id="KW-1185">Reference proteome</keyword>
<dbReference type="EMBL" id="JBHTGL010000004">
    <property type="protein sequence ID" value="MFD0621866.1"/>
    <property type="molecule type" value="Genomic_DNA"/>
</dbReference>
<comment type="caution">
    <text evidence="2">The sequence shown here is derived from an EMBL/GenBank/DDBJ whole genome shotgun (WGS) entry which is preliminary data.</text>
</comment>
<feature type="region of interest" description="Disordered" evidence="1">
    <location>
        <begin position="1"/>
        <end position="23"/>
    </location>
</feature>
<evidence type="ECO:0000256" key="1">
    <source>
        <dbReference type="SAM" id="MobiDB-lite"/>
    </source>
</evidence>
<accession>A0ABW2WK19</accession>
<evidence type="ECO:0000313" key="3">
    <source>
        <dbReference type="Proteomes" id="UP001596915"/>
    </source>
</evidence>
<reference evidence="3" key="1">
    <citation type="journal article" date="2019" name="Int. J. Syst. Evol. Microbiol.">
        <title>The Global Catalogue of Microorganisms (GCM) 10K type strain sequencing project: providing services to taxonomists for standard genome sequencing and annotation.</title>
        <authorList>
            <consortium name="The Broad Institute Genomics Platform"/>
            <consortium name="The Broad Institute Genome Sequencing Center for Infectious Disease"/>
            <person name="Wu L."/>
            <person name="Ma J."/>
        </authorList>
    </citation>
    <scope>NUCLEOTIDE SEQUENCE [LARGE SCALE GENOMIC DNA]</scope>
    <source>
        <strain evidence="3">JCM 12607</strain>
    </source>
</reference>